<proteinExistence type="predicted"/>
<protein>
    <submittedName>
        <fullName evidence="1">Uncharacterized protein</fullName>
    </submittedName>
</protein>
<name>A0ACC1HJR4_9FUNG</name>
<accession>A0ACC1HJR4</accession>
<evidence type="ECO:0000313" key="1">
    <source>
        <dbReference type="EMBL" id="KAJ1675916.1"/>
    </source>
</evidence>
<reference evidence="1" key="1">
    <citation type="submission" date="2022-06" db="EMBL/GenBank/DDBJ databases">
        <title>Phylogenomic reconstructions and comparative analyses of Kickxellomycotina fungi.</title>
        <authorList>
            <person name="Reynolds N.K."/>
            <person name="Stajich J.E."/>
            <person name="Barry K."/>
            <person name="Grigoriev I.V."/>
            <person name="Crous P."/>
            <person name="Smith M.E."/>
        </authorList>
    </citation>
    <scope>NUCLEOTIDE SEQUENCE</scope>
    <source>
        <strain evidence="1">RSA 2271</strain>
    </source>
</reference>
<evidence type="ECO:0000313" key="2">
    <source>
        <dbReference type="Proteomes" id="UP001145114"/>
    </source>
</evidence>
<keyword evidence="2" id="KW-1185">Reference proteome</keyword>
<comment type="caution">
    <text evidence="1">The sequence shown here is derived from an EMBL/GenBank/DDBJ whole genome shotgun (WGS) entry which is preliminary data.</text>
</comment>
<organism evidence="1 2">
    <name type="scientific">Spiromyces aspiralis</name>
    <dbReference type="NCBI Taxonomy" id="68401"/>
    <lineage>
        <taxon>Eukaryota</taxon>
        <taxon>Fungi</taxon>
        <taxon>Fungi incertae sedis</taxon>
        <taxon>Zoopagomycota</taxon>
        <taxon>Kickxellomycotina</taxon>
        <taxon>Kickxellomycetes</taxon>
        <taxon>Kickxellales</taxon>
        <taxon>Kickxellaceae</taxon>
        <taxon>Spiromyces</taxon>
    </lineage>
</organism>
<dbReference type="EMBL" id="JAMZIH010005153">
    <property type="protein sequence ID" value="KAJ1675916.1"/>
    <property type="molecule type" value="Genomic_DNA"/>
</dbReference>
<dbReference type="Proteomes" id="UP001145114">
    <property type="component" value="Unassembled WGS sequence"/>
</dbReference>
<sequence length="118" mass="12600">MSKDWGGQRAETAAEKYQGSQNTFLSSTATVHRVLQLMAFLDWRDRSKHEAAVEAKTAAALSTAARKKLISECQAETIKRACSSRRRPAGGRSGAARPSSGGGVYRLVAARTPAGFSS</sequence>
<gene>
    <name evidence="1" type="ORF">EV182_000340</name>
</gene>